<dbReference type="Proteomes" id="UP001046870">
    <property type="component" value="Chromosome 15"/>
</dbReference>
<gene>
    <name evidence="1" type="ORF">MATL_G00182190</name>
</gene>
<evidence type="ECO:0000313" key="2">
    <source>
        <dbReference type="Proteomes" id="UP001046870"/>
    </source>
</evidence>
<sequence length="70" mass="7843">MDSLGKPMSAAVNIEICSGCHPHIYPKMQSLHFRGSMFVVPRDPMVHIMEDGYGITMEHTHAIMNMIGRS</sequence>
<organism evidence="1 2">
    <name type="scientific">Megalops atlanticus</name>
    <name type="common">Tarpon</name>
    <name type="synonym">Clupea gigantea</name>
    <dbReference type="NCBI Taxonomy" id="7932"/>
    <lineage>
        <taxon>Eukaryota</taxon>
        <taxon>Metazoa</taxon>
        <taxon>Chordata</taxon>
        <taxon>Craniata</taxon>
        <taxon>Vertebrata</taxon>
        <taxon>Euteleostomi</taxon>
        <taxon>Actinopterygii</taxon>
        <taxon>Neopterygii</taxon>
        <taxon>Teleostei</taxon>
        <taxon>Elopiformes</taxon>
        <taxon>Megalopidae</taxon>
        <taxon>Megalops</taxon>
    </lineage>
</organism>
<evidence type="ECO:0000313" key="1">
    <source>
        <dbReference type="EMBL" id="KAG7463958.1"/>
    </source>
</evidence>
<name>A0A9D3PNA3_MEGAT</name>
<reference evidence="1" key="1">
    <citation type="submission" date="2021-01" db="EMBL/GenBank/DDBJ databases">
        <authorList>
            <person name="Zahm M."/>
            <person name="Roques C."/>
            <person name="Cabau C."/>
            <person name="Klopp C."/>
            <person name="Donnadieu C."/>
            <person name="Jouanno E."/>
            <person name="Lampietro C."/>
            <person name="Louis A."/>
            <person name="Herpin A."/>
            <person name="Echchiki A."/>
            <person name="Berthelot C."/>
            <person name="Parey E."/>
            <person name="Roest-Crollius H."/>
            <person name="Braasch I."/>
            <person name="Postlethwait J."/>
            <person name="Bobe J."/>
            <person name="Montfort J."/>
            <person name="Bouchez O."/>
            <person name="Begum T."/>
            <person name="Mejri S."/>
            <person name="Adams A."/>
            <person name="Chen W.-J."/>
            <person name="Guiguen Y."/>
        </authorList>
    </citation>
    <scope>NUCLEOTIDE SEQUENCE</scope>
    <source>
        <strain evidence="1">YG-15Mar2019-1</strain>
        <tissue evidence="1">Brain</tissue>
    </source>
</reference>
<proteinExistence type="predicted"/>
<dbReference type="EMBL" id="JAFDVH010000015">
    <property type="protein sequence ID" value="KAG7463958.1"/>
    <property type="molecule type" value="Genomic_DNA"/>
</dbReference>
<keyword evidence="2" id="KW-1185">Reference proteome</keyword>
<accession>A0A9D3PNA3</accession>
<dbReference type="AlphaFoldDB" id="A0A9D3PNA3"/>
<comment type="caution">
    <text evidence="1">The sequence shown here is derived from an EMBL/GenBank/DDBJ whole genome shotgun (WGS) entry which is preliminary data.</text>
</comment>
<protein>
    <submittedName>
        <fullName evidence="1">Uncharacterized protein</fullName>
    </submittedName>
</protein>